<reference evidence="2" key="2">
    <citation type="submission" date="2021-04" db="EMBL/GenBank/DDBJ databases">
        <authorList>
            <person name="Gilroy R."/>
        </authorList>
    </citation>
    <scope>NUCLEOTIDE SEQUENCE</scope>
    <source>
        <strain evidence="2">ChiBcec8-14828</strain>
    </source>
</reference>
<evidence type="ECO:0000313" key="3">
    <source>
        <dbReference type="Proteomes" id="UP000824209"/>
    </source>
</evidence>
<gene>
    <name evidence="2" type="ORF">H9943_00370</name>
</gene>
<dbReference type="InterPro" id="IPR000835">
    <property type="entry name" value="HTH_MarR-typ"/>
</dbReference>
<organism evidence="2 3">
    <name type="scientific">Candidatus Ruthenibacterium avium</name>
    <dbReference type="NCBI Taxonomy" id="2838751"/>
    <lineage>
        <taxon>Bacteria</taxon>
        <taxon>Bacillati</taxon>
        <taxon>Bacillota</taxon>
        <taxon>Clostridia</taxon>
        <taxon>Eubacteriales</taxon>
        <taxon>Oscillospiraceae</taxon>
        <taxon>Ruthenibacterium</taxon>
    </lineage>
</organism>
<evidence type="ECO:0000259" key="1">
    <source>
        <dbReference type="PROSITE" id="PS50995"/>
    </source>
</evidence>
<protein>
    <submittedName>
        <fullName evidence="2">MarR family transcriptional regulator</fullName>
    </submittedName>
</protein>
<dbReference type="PROSITE" id="PS50995">
    <property type="entry name" value="HTH_MARR_2"/>
    <property type="match status" value="1"/>
</dbReference>
<feature type="domain" description="HTH marR-type" evidence="1">
    <location>
        <begin position="7"/>
        <end position="149"/>
    </location>
</feature>
<dbReference type="PRINTS" id="PR00598">
    <property type="entry name" value="HTHMARR"/>
</dbReference>
<dbReference type="EMBL" id="DWYA01000004">
    <property type="protein sequence ID" value="HJB38835.1"/>
    <property type="molecule type" value="Genomic_DNA"/>
</dbReference>
<dbReference type="SMART" id="SM00347">
    <property type="entry name" value="HTH_MARR"/>
    <property type="match status" value="1"/>
</dbReference>
<dbReference type="PANTHER" id="PTHR33164">
    <property type="entry name" value="TRANSCRIPTIONAL REGULATOR, MARR FAMILY"/>
    <property type="match status" value="1"/>
</dbReference>
<reference evidence="2" key="1">
    <citation type="journal article" date="2021" name="PeerJ">
        <title>Extensive microbial diversity within the chicken gut microbiome revealed by metagenomics and culture.</title>
        <authorList>
            <person name="Gilroy R."/>
            <person name="Ravi A."/>
            <person name="Getino M."/>
            <person name="Pursley I."/>
            <person name="Horton D.L."/>
            <person name="Alikhan N.F."/>
            <person name="Baker D."/>
            <person name="Gharbi K."/>
            <person name="Hall N."/>
            <person name="Watson M."/>
            <person name="Adriaenssens E.M."/>
            <person name="Foster-Nyarko E."/>
            <person name="Jarju S."/>
            <person name="Secka A."/>
            <person name="Antonio M."/>
            <person name="Oren A."/>
            <person name="Chaudhuri R.R."/>
            <person name="La Ragione R."/>
            <person name="Hildebrand F."/>
            <person name="Pallen M.J."/>
        </authorList>
    </citation>
    <scope>NUCLEOTIDE SEQUENCE</scope>
    <source>
        <strain evidence="2">ChiBcec8-14828</strain>
    </source>
</reference>
<proteinExistence type="predicted"/>
<dbReference type="SUPFAM" id="SSF46785">
    <property type="entry name" value="Winged helix' DNA-binding domain"/>
    <property type="match status" value="1"/>
</dbReference>
<dbReference type="InterPro" id="IPR036388">
    <property type="entry name" value="WH-like_DNA-bd_sf"/>
</dbReference>
<evidence type="ECO:0000313" key="2">
    <source>
        <dbReference type="EMBL" id="HJB38835.1"/>
    </source>
</evidence>
<dbReference type="InterPro" id="IPR039422">
    <property type="entry name" value="MarR/SlyA-like"/>
</dbReference>
<dbReference type="GO" id="GO:0003700">
    <property type="term" value="F:DNA-binding transcription factor activity"/>
    <property type="evidence" value="ECO:0007669"/>
    <property type="project" value="InterPro"/>
</dbReference>
<dbReference type="InterPro" id="IPR036390">
    <property type="entry name" value="WH_DNA-bd_sf"/>
</dbReference>
<dbReference type="GO" id="GO:0006950">
    <property type="term" value="P:response to stress"/>
    <property type="evidence" value="ECO:0007669"/>
    <property type="project" value="TreeGrafter"/>
</dbReference>
<dbReference type="PANTHER" id="PTHR33164:SF43">
    <property type="entry name" value="HTH-TYPE TRANSCRIPTIONAL REPRESSOR YETL"/>
    <property type="match status" value="1"/>
</dbReference>
<comment type="caution">
    <text evidence="2">The sequence shown here is derived from an EMBL/GenBank/DDBJ whole genome shotgun (WGS) entry which is preliminary data.</text>
</comment>
<dbReference type="Proteomes" id="UP000824209">
    <property type="component" value="Unassembled WGS sequence"/>
</dbReference>
<name>A0A9D2LZT8_9FIRM</name>
<dbReference type="Gene3D" id="1.10.10.10">
    <property type="entry name" value="Winged helix-like DNA-binding domain superfamily/Winged helix DNA-binding domain"/>
    <property type="match status" value="1"/>
</dbReference>
<sequence>MSCIKQESDTFRLFTAVNRVRRAWRSLAPSKEISKAQFATLMTIAHGGRPPHEGQETNQPMPLSVLANLQEQSLPGISQRVSALEKLGYLERVANPNDRRVCAVQLTPEGSKLLEEACARVKEKLDAALETMGREKLDTLLFLLEDLTCALEHITSDETQEK</sequence>
<accession>A0A9D2LZT8</accession>
<dbReference type="AlphaFoldDB" id="A0A9D2LZT8"/>